<dbReference type="InterPro" id="IPR036046">
    <property type="entry name" value="Acylphosphatase-like_dom_sf"/>
</dbReference>
<feature type="region of interest" description="Disordered" evidence="1">
    <location>
        <begin position="1"/>
        <end position="20"/>
    </location>
</feature>
<comment type="caution">
    <text evidence="3">The sequence shown here is derived from an EMBL/GenBank/DDBJ whole genome shotgun (WGS) entry which is preliminary data.</text>
</comment>
<dbReference type="PROSITE" id="PS50925">
    <property type="entry name" value="BLUF"/>
    <property type="match status" value="1"/>
</dbReference>
<evidence type="ECO:0000313" key="3">
    <source>
        <dbReference type="EMBL" id="TLM90118.1"/>
    </source>
</evidence>
<dbReference type="Proteomes" id="UP000305517">
    <property type="component" value="Unassembled WGS sequence"/>
</dbReference>
<reference evidence="3 4" key="1">
    <citation type="submission" date="2019-05" db="EMBL/GenBank/DDBJ databases">
        <title>Hymenobacter edaphi sp. nov., isolated from abandoned arsenic-contaminated farmland soil.</title>
        <authorList>
            <person name="Nie L."/>
        </authorList>
    </citation>
    <scope>NUCLEOTIDE SEQUENCE [LARGE SCALE GENOMIC DNA]</scope>
    <source>
        <strain evidence="3 4">1-3-3-8</strain>
    </source>
</reference>
<dbReference type="AlphaFoldDB" id="A0A5R8WMD4"/>
<sequence length="179" mass="20320">MASSGSALAVGRGSGNQTPAAGSRIQGRFYPLMHQIIYVSTATRPFTLPELRELLRHSRLRNARHHVTGILLYDGGRITQILEGEEAAVRYLYGQIAKDPRHHGVITLADEAIPHRRFAQWHMAFWEEETDELAYAAGYIPLQQWELPPGRFSEEDVLRLEALRYFVRPWDDEAPAQAS</sequence>
<evidence type="ECO:0000313" key="4">
    <source>
        <dbReference type="Proteomes" id="UP000305517"/>
    </source>
</evidence>
<dbReference type="EMBL" id="VAJM01000010">
    <property type="protein sequence ID" value="TLM90118.1"/>
    <property type="molecule type" value="Genomic_DNA"/>
</dbReference>
<dbReference type="GO" id="GO:0009882">
    <property type="term" value="F:blue light photoreceptor activity"/>
    <property type="evidence" value="ECO:0007669"/>
    <property type="project" value="InterPro"/>
</dbReference>
<organism evidence="3 4">
    <name type="scientific">Hymenobacter jeollabukensis</name>
    <dbReference type="NCBI Taxonomy" id="2025313"/>
    <lineage>
        <taxon>Bacteria</taxon>
        <taxon>Pseudomonadati</taxon>
        <taxon>Bacteroidota</taxon>
        <taxon>Cytophagia</taxon>
        <taxon>Cytophagales</taxon>
        <taxon>Hymenobacteraceae</taxon>
        <taxon>Hymenobacter</taxon>
    </lineage>
</organism>
<gene>
    <name evidence="3" type="ORF">FDY95_19070</name>
</gene>
<name>A0A5R8WMD4_9BACT</name>
<dbReference type="InterPro" id="IPR007024">
    <property type="entry name" value="BLUF_domain"/>
</dbReference>
<dbReference type="SUPFAM" id="SSF54975">
    <property type="entry name" value="Acylphosphatase/BLUF domain-like"/>
    <property type="match status" value="1"/>
</dbReference>
<keyword evidence="4" id="KW-1185">Reference proteome</keyword>
<dbReference type="GO" id="GO:0071949">
    <property type="term" value="F:FAD binding"/>
    <property type="evidence" value="ECO:0007669"/>
    <property type="project" value="InterPro"/>
</dbReference>
<dbReference type="SMART" id="SM01034">
    <property type="entry name" value="BLUF"/>
    <property type="match status" value="1"/>
</dbReference>
<feature type="domain" description="BLUF" evidence="2">
    <location>
        <begin position="33"/>
        <end position="124"/>
    </location>
</feature>
<evidence type="ECO:0000256" key="1">
    <source>
        <dbReference type="SAM" id="MobiDB-lite"/>
    </source>
</evidence>
<dbReference type="Gene3D" id="3.30.70.100">
    <property type="match status" value="1"/>
</dbReference>
<evidence type="ECO:0000259" key="2">
    <source>
        <dbReference type="PROSITE" id="PS50925"/>
    </source>
</evidence>
<dbReference type="Pfam" id="PF04940">
    <property type="entry name" value="BLUF"/>
    <property type="match status" value="1"/>
</dbReference>
<accession>A0A5R8WMD4</accession>
<proteinExistence type="predicted"/>
<dbReference type="OrthoDB" id="1122028at2"/>
<protein>
    <submittedName>
        <fullName evidence="3">BLUF domain-containing protein</fullName>
    </submittedName>
</protein>